<evidence type="ECO:0000313" key="2">
    <source>
        <dbReference type="EMBL" id="RZU16262.1"/>
    </source>
</evidence>
<evidence type="ECO:0000313" key="3">
    <source>
        <dbReference type="Proteomes" id="UP000292027"/>
    </source>
</evidence>
<dbReference type="SUPFAM" id="SSF53850">
    <property type="entry name" value="Periplasmic binding protein-like II"/>
    <property type="match status" value="1"/>
</dbReference>
<dbReference type="Gene3D" id="3.40.190.10">
    <property type="entry name" value="Periplasmic binding protein-like II"/>
    <property type="match status" value="2"/>
</dbReference>
<dbReference type="AlphaFoldDB" id="A0A4Q7X085"/>
<keyword evidence="1" id="KW-0732">Signal</keyword>
<feature type="chain" id="PRO_5039063798" evidence="1">
    <location>
        <begin position="25"/>
        <end position="564"/>
    </location>
</feature>
<organism evidence="2 3">
    <name type="scientific">Kribbella rubisoli</name>
    <dbReference type="NCBI Taxonomy" id="3075929"/>
    <lineage>
        <taxon>Bacteria</taxon>
        <taxon>Bacillati</taxon>
        <taxon>Actinomycetota</taxon>
        <taxon>Actinomycetes</taxon>
        <taxon>Propionibacteriales</taxon>
        <taxon>Kribbellaceae</taxon>
        <taxon>Kribbella</taxon>
    </lineage>
</organism>
<proteinExistence type="predicted"/>
<protein>
    <submittedName>
        <fullName evidence="2">Aldouronate transport system substrate-binding protein</fullName>
    </submittedName>
</protein>
<gene>
    <name evidence="2" type="ORF">EV645_3814</name>
</gene>
<dbReference type="PANTHER" id="PTHR43649:SF12">
    <property type="entry name" value="DIACETYLCHITOBIOSE BINDING PROTEIN DASA"/>
    <property type="match status" value="1"/>
</dbReference>
<evidence type="ECO:0000256" key="1">
    <source>
        <dbReference type="SAM" id="SignalP"/>
    </source>
</evidence>
<name>A0A4Q7X085_9ACTN</name>
<keyword evidence="3" id="KW-1185">Reference proteome</keyword>
<feature type="signal peptide" evidence="1">
    <location>
        <begin position="1"/>
        <end position="24"/>
    </location>
</feature>
<dbReference type="Proteomes" id="UP000292027">
    <property type="component" value="Unassembled WGS sequence"/>
</dbReference>
<dbReference type="InterPro" id="IPR050490">
    <property type="entry name" value="Bact_solute-bd_prot1"/>
</dbReference>
<dbReference type="PROSITE" id="PS51257">
    <property type="entry name" value="PROKAR_LIPOPROTEIN"/>
    <property type="match status" value="1"/>
</dbReference>
<dbReference type="OrthoDB" id="3225049at2"/>
<comment type="caution">
    <text evidence="2">The sequence shown here is derived from an EMBL/GenBank/DDBJ whole genome shotgun (WGS) entry which is preliminary data.</text>
</comment>
<accession>A0A4Q7X085</accession>
<dbReference type="PANTHER" id="PTHR43649">
    <property type="entry name" value="ARABINOSE-BINDING PROTEIN-RELATED"/>
    <property type="match status" value="1"/>
</dbReference>
<sequence length="564" mass="62023">MFVQFTKRRRAAVAGLSLLALALAACSGGSGSDDQQGKPLPTITGNPAVTLNVFSPQAADTNLATNDFTKLIQQKFNLTIKWQTTTYDGGPAKEKRQISLASGDYPDLYLLIPWVDQFTTADLLKLGNQGVVVPLNQLIDQYAPNIKKALDSTPEWKAMATAPDGKIYGIPQWVDCFHCSYPDKLWMNSAWLKKLGLEQPKTTEDMRKVLQAFKTQDPNGNGKADEIPISANVRDNLIPYFMNAFIYDPQGQNNSGGNNTTLVLNNGKVDVQANKDGWREGLRYINSLYKEGLIDKGAFTQNPDAMQQQGNHGGSVILGAGTVMHSGIFVTVGSADGRDQQYDAVPPLTGPNGANYASYVFPSIPGATFVLTSKATPEKQIQAIKMLDYIFTDEGQNNGQFGMEGKAWTKPGPGDVALDKSLKPSFKQIPLKPGAKPRNSGWGALAQYNNTAKYRNSEVIDTNTHSQAGYERKLFEATKLYAGHEDKAQIYPFWKVWIDPSLANETATLQTNLENYIQQNSLQFVTGSKSIDTDWDSYVKGLDSLGLKRYLEIQQTAYDKVPNK</sequence>
<reference evidence="2 3" key="1">
    <citation type="journal article" date="2015" name="Stand. Genomic Sci.">
        <title>Genomic Encyclopedia of Bacterial and Archaeal Type Strains, Phase III: the genomes of soil and plant-associated and newly described type strains.</title>
        <authorList>
            <person name="Whitman W.B."/>
            <person name="Woyke T."/>
            <person name="Klenk H.P."/>
            <person name="Zhou Y."/>
            <person name="Lilburn T.G."/>
            <person name="Beck B.J."/>
            <person name="De Vos P."/>
            <person name="Vandamme P."/>
            <person name="Eisen J.A."/>
            <person name="Garrity G."/>
            <person name="Hugenholtz P."/>
            <person name="Kyrpides N.C."/>
        </authorList>
    </citation>
    <scope>NUCLEOTIDE SEQUENCE [LARGE SCALE GENOMIC DNA]</scope>
    <source>
        <strain evidence="2 3">VKM Ac-2540</strain>
    </source>
</reference>
<dbReference type="EMBL" id="SHKR01000012">
    <property type="protein sequence ID" value="RZU16262.1"/>
    <property type="molecule type" value="Genomic_DNA"/>
</dbReference>